<dbReference type="RefSeq" id="WP_134714296.1">
    <property type="nucleotide sequence ID" value="NZ_SDKM01000004.1"/>
</dbReference>
<dbReference type="InterPro" id="IPR036822">
    <property type="entry name" value="CutC-like_dom_sf"/>
</dbReference>
<comment type="caution">
    <text evidence="3">The sequence shown here is derived from an EMBL/GenBank/DDBJ whole genome shotgun (WGS) entry which is preliminary data.</text>
</comment>
<dbReference type="EMBL" id="SDKM01000004">
    <property type="protein sequence ID" value="RYP88002.1"/>
    <property type="molecule type" value="Genomic_DNA"/>
</dbReference>
<dbReference type="GO" id="GO:0005507">
    <property type="term" value="F:copper ion binding"/>
    <property type="evidence" value="ECO:0007669"/>
    <property type="project" value="TreeGrafter"/>
</dbReference>
<dbReference type="Gene3D" id="3.20.20.380">
    <property type="entry name" value="Copper homeostasis (CutC) domain"/>
    <property type="match status" value="1"/>
</dbReference>
<name>A0A4Q4ZID0_9ACTN</name>
<gene>
    <name evidence="3" type="ORF">EKO23_03895</name>
</gene>
<reference evidence="3 4" key="1">
    <citation type="submission" date="2019-01" db="EMBL/GenBank/DDBJ databases">
        <title>Nocardioides guangzhouensis sp. nov., an actinobacterium isolated from soil.</title>
        <authorList>
            <person name="Fu Y."/>
            <person name="Cai Y."/>
            <person name="Lin Z."/>
            <person name="Chen P."/>
        </authorList>
    </citation>
    <scope>NUCLEOTIDE SEQUENCE [LARGE SCALE GENOMIC DNA]</scope>
    <source>
        <strain evidence="3 4">130</strain>
    </source>
</reference>
<dbReference type="PANTHER" id="PTHR12598">
    <property type="entry name" value="COPPER HOMEOSTASIS PROTEIN CUTC"/>
    <property type="match status" value="1"/>
</dbReference>
<dbReference type="InterPro" id="IPR005627">
    <property type="entry name" value="CutC-like"/>
</dbReference>
<dbReference type="PANTHER" id="PTHR12598:SF0">
    <property type="entry name" value="COPPER HOMEOSTASIS PROTEIN CUTC HOMOLOG"/>
    <property type="match status" value="1"/>
</dbReference>
<protein>
    <recommendedName>
        <fullName evidence="2">Copper homeostasis protein cutC homolog</fullName>
    </recommendedName>
</protein>
<dbReference type="Pfam" id="PF03932">
    <property type="entry name" value="CutC"/>
    <property type="match status" value="1"/>
</dbReference>
<evidence type="ECO:0000256" key="1">
    <source>
        <dbReference type="ARBA" id="ARBA00007768"/>
    </source>
</evidence>
<accession>A0A4Q4ZID0</accession>
<comment type="similarity">
    <text evidence="1">Belongs to the CutC family.</text>
</comment>
<sequence>MRSPLLEVIALDAADAAAAEAGGADRLEVVTGMDRDGLTPSAATVAAIRAATRLPLRVMLRGGEGFRTDRAEVANLRAAAVELAAAGADAFVLGFLDPDGDPDLPAMAAVSTATDLPWTCHRAIDHARDREAAWRQVRGLPGLDTVLTAGSPRGVGEGLPWLVRQACDPADAGLILAGGGLRPDQVPSLVAAGVLQLHVGSRVRPEGSWAAPVDPAQVRAWRVVVDSAAG</sequence>
<proteinExistence type="inferred from homology"/>
<evidence type="ECO:0000313" key="3">
    <source>
        <dbReference type="EMBL" id="RYP88002.1"/>
    </source>
</evidence>
<dbReference type="AlphaFoldDB" id="A0A4Q4ZID0"/>
<dbReference type="SUPFAM" id="SSF110395">
    <property type="entry name" value="CutC-like"/>
    <property type="match status" value="1"/>
</dbReference>
<dbReference type="Proteomes" id="UP000295198">
    <property type="component" value="Unassembled WGS sequence"/>
</dbReference>
<dbReference type="OrthoDB" id="9815677at2"/>
<organism evidence="3 4">
    <name type="scientific">Nocardioides guangzhouensis</name>
    <dbReference type="NCBI Taxonomy" id="2497878"/>
    <lineage>
        <taxon>Bacteria</taxon>
        <taxon>Bacillati</taxon>
        <taxon>Actinomycetota</taxon>
        <taxon>Actinomycetes</taxon>
        <taxon>Propionibacteriales</taxon>
        <taxon>Nocardioidaceae</taxon>
        <taxon>Nocardioides</taxon>
    </lineage>
</organism>
<keyword evidence="4" id="KW-1185">Reference proteome</keyword>
<evidence type="ECO:0000256" key="2">
    <source>
        <dbReference type="ARBA" id="ARBA00019014"/>
    </source>
</evidence>
<evidence type="ECO:0000313" key="4">
    <source>
        <dbReference type="Proteomes" id="UP000295198"/>
    </source>
</evidence>